<reference evidence="2 3" key="1">
    <citation type="submission" date="2021-03" db="EMBL/GenBank/DDBJ databases">
        <title>Aliifodinibius sp. nov., a new bacterium isolated from saline soil.</title>
        <authorList>
            <person name="Galisteo C."/>
            <person name="De La Haba R."/>
            <person name="Sanchez-Porro C."/>
            <person name="Ventosa A."/>
        </authorList>
    </citation>
    <scope>NUCLEOTIDE SEQUENCE [LARGE SCALE GENOMIC DNA]</scope>
    <source>
        <strain evidence="2 3">1BSP15-2V2</strain>
    </source>
</reference>
<proteinExistence type="predicted"/>
<dbReference type="Gene3D" id="2.60.40.2030">
    <property type="match status" value="1"/>
</dbReference>
<keyword evidence="1" id="KW-0732">Signal</keyword>
<comment type="caution">
    <text evidence="2">The sequence shown here is derived from an EMBL/GenBank/DDBJ whole genome shotgun (WGS) entry which is preliminary data.</text>
</comment>
<dbReference type="RefSeq" id="WP_265766372.1">
    <property type="nucleotide sequence ID" value="NZ_JAGGJA010000007.1"/>
</dbReference>
<dbReference type="EMBL" id="JAGGJA010000007">
    <property type="protein sequence ID" value="MCW9707581.1"/>
    <property type="molecule type" value="Genomic_DNA"/>
</dbReference>
<gene>
    <name evidence="2" type="ORF">J6I44_12010</name>
</gene>
<dbReference type="SUPFAM" id="SSF141072">
    <property type="entry name" value="CalX-like"/>
    <property type="match status" value="1"/>
</dbReference>
<keyword evidence="3" id="KW-1185">Reference proteome</keyword>
<evidence type="ECO:0000256" key="1">
    <source>
        <dbReference type="SAM" id="SignalP"/>
    </source>
</evidence>
<accession>A0ABT3PNZ8</accession>
<dbReference type="Proteomes" id="UP001207918">
    <property type="component" value="Unassembled WGS sequence"/>
</dbReference>
<organism evidence="2 3">
    <name type="scientific">Fodinibius salsisoli</name>
    <dbReference type="NCBI Taxonomy" id="2820877"/>
    <lineage>
        <taxon>Bacteria</taxon>
        <taxon>Pseudomonadati</taxon>
        <taxon>Balneolota</taxon>
        <taxon>Balneolia</taxon>
        <taxon>Balneolales</taxon>
        <taxon>Balneolaceae</taxon>
        <taxon>Fodinibius</taxon>
    </lineage>
</organism>
<dbReference type="InterPro" id="IPR038081">
    <property type="entry name" value="CalX-like_sf"/>
</dbReference>
<feature type="chain" id="PRO_5045170918" evidence="1">
    <location>
        <begin position="22"/>
        <end position="152"/>
    </location>
</feature>
<name>A0ABT3PNZ8_9BACT</name>
<evidence type="ECO:0000313" key="3">
    <source>
        <dbReference type="Proteomes" id="UP001207918"/>
    </source>
</evidence>
<protein>
    <submittedName>
        <fullName evidence="2">DUF4843 domain-containing protein</fullName>
    </submittedName>
</protein>
<feature type="signal peptide" evidence="1">
    <location>
        <begin position="1"/>
        <end position="21"/>
    </location>
</feature>
<sequence length="152" mass="16874">MKKRTAYNILSVLLVSLFLTGCLNDLFEQEDQTYQGEAKLEFRPQTDTFDEDEGEVEVLIQLIGAQRDNDVSVNFLVDEETTAEAGTHYELLSTSPVTIPANSSSAAVTINLDGNSLPEGEIRTLFLRLENRGDVEPAQNLDTYELTIEGVE</sequence>
<evidence type="ECO:0000313" key="2">
    <source>
        <dbReference type="EMBL" id="MCW9707581.1"/>
    </source>
</evidence>
<dbReference type="PROSITE" id="PS51257">
    <property type="entry name" value="PROKAR_LIPOPROTEIN"/>
    <property type="match status" value="1"/>
</dbReference>